<sequence length="572" mass="59598">MPDSGKRPTQAGAPGHRNTKNNATDTGSDTLSSTPPQREHKAKTKHAVGHRLYGRVPSTRALQKLKAHAGERDASKHLRRQTSTPGSPTTPTMQGIDEPKFPRSETAAPTRPSTLRRNKSHAEVKKAKVATAMKRSASHTSIIHQSKSSVHFDLANTTTNGDDHDDGWTEASGSASPSLSRANSVAGASCGRNSARPPASVANSIPPSLAASPAKLRVDARDWSKHERTHSAPDAHQITSRLLQRTPSLGAAPKMSTVSATAVAPGTSQVSDLVPSSGSATPHTDSHKSELISRFKGSGSGTPGDTSPFLQSHHPTSTKKAEAANGAATQESEAANFALNSRRANSMSNLKARGIEPDDSSDDDRALAPRGRKSSTHYIPPQQSRTQQKLWLQRASSNIEPAQLAPAGALGLGLGGLPVGMGMGMGMGLNVHASPLVGSIGSGYGPEGGAGDPRIRMQLEKTGSAFMVVRRHQDPIAKSVRRLLVLPGGEKGRRIPGTGRVKAGKRVGLSQSLREGRSKGGLPSGSLEDARPGGSFEEGSPVGSVQSGGGDDGLAAILRGLWEKGPELSSSS</sequence>
<feature type="compositionally biased region" description="Polar residues" evidence="1">
    <location>
        <begin position="171"/>
        <end position="183"/>
    </location>
</feature>
<dbReference type="VEuPathDB" id="FungiDB:GMDG_02012"/>
<gene>
    <name evidence="2" type="ORF">VC83_01490</name>
</gene>
<dbReference type="EMBL" id="KV441388">
    <property type="protein sequence ID" value="OAF62070.1"/>
    <property type="molecule type" value="Genomic_DNA"/>
</dbReference>
<evidence type="ECO:0000256" key="1">
    <source>
        <dbReference type="SAM" id="MobiDB-lite"/>
    </source>
</evidence>
<feature type="compositionally biased region" description="Basic residues" evidence="1">
    <location>
        <begin position="40"/>
        <end position="53"/>
    </location>
</feature>
<dbReference type="PANTHER" id="PTHR22794:SF2">
    <property type="entry name" value="THAP DOMAIN-CONTAINING PROTEIN 11"/>
    <property type="match status" value="1"/>
</dbReference>
<proteinExistence type="predicted"/>
<feature type="compositionally biased region" description="Basic and acidic residues" evidence="1">
    <location>
        <begin position="284"/>
        <end position="293"/>
    </location>
</feature>
<name>A0A177AJV6_9PEZI</name>
<feature type="compositionally biased region" description="Polar residues" evidence="1">
    <location>
        <begin position="20"/>
        <end position="36"/>
    </location>
</feature>
<feature type="compositionally biased region" description="Low complexity" evidence="1">
    <location>
        <begin position="82"/>
        <end position="92"/>
    </location>
</feature>
<dbReference type="OrthoDB" id="5430106at2759"/>
<dbReference type="PANTHER" id="PTHR22794">
    <property type="entry name" value="THAP DOMAIN PROTEIN 11"/>
    <property type="match status" value="1"/>
</dbReference>
<feature type="region of interest" description="Disordered" evidence="1">
    <location>
        <begin position="352"/>
        <end position="386"/>
    </location>
</feature>
<evidence type="ECO:0000313" key="2">
    <source>
        <dbReference type="EMBL" id="OAF62070.1"/>
    </source>
</evidence>
<feature type="region of interest" description="Disordered" evidence="1">
    <location>
        <begin position="489"/>
        <end position="551"/>
    </location>
</feature>
<organism evidence="2">
    <name type="scientific">Pseudogymnoascus destructans</name>
    <dbReference type="NCBI Taxonomy" id="655981"/>
    <lineage>
        <taxon>Eukaryota</taxon>
        <taxon>Fungi</taxon>
        <taxon>Dikarya</taxon>
        <taxon>Ascomycota</taxon>
        <taxon>Pezizomycotina</taxon>
        <taxon>Leotiomycetes</taxon>
        <taxon>Thelebolales</taxon>
        <taxon>Thelebolaceae</taxon>
        <taxon>Pseudogymnoascus</taxon>
    </lineage>
</organism>
<accession>A0A177AJV6</accession>
<feature type="region of interest" description="Disordered" evidence="1">
    <location>
        <begin position="1"/>
        <end position="240"/>
    </location>
</feature>
<feature type="compositionally biased region" description="Basic and acidic residues" evidence="1">
    <location>
        <begin position="216"/>
        <end position="233"/>
    </location>
</feature>
<dbReference type="eggNOG" id="ENOG502QSCZ">
    <property type="taxonomic scope" value="Eukaryota"/>
</dbReference>
<dbReference type="GeneID" id="36284579"/>
<dbReference type="RefSeq" id="XP_024327344.1">
    <property type="nucleotide sequence ID" value="XM_024465167.1"/>
</dbReference>
<protein>
    <submittedName>
        <fullName evidence="2">Uncharacterized protein</fullName>
    </submittedName>
</protein>
<feature type="region of interest" description="Disordered" evidence="1">
    <location>
        <begin position="252"/>
        <end position="330"/>
    </location>
</feature>
<dbReference type="AlphaFoldDB" id="A0A177AJV6"/>
<feature type="compositionally biased region" description="Polar residues" evidence="1">
    <location>
        <begin position="138"/>
        <end position="149"/>
    </location>
</feature>
<dbReference type="Proteomes" id="UP000077154">
    <property type="component" value="Unassembled WGS sequence"/>
</dbReference>
<feature type="compositionally biased region" description="Polar residues" evidence="1">
    <location>
        <begin position="256"/>
        <end position="283"/>
    </location>
</feature>
<dbReference type="GO" id="GO:0000329">
    <property type="term" value="C:fungal-type vacuole membrane"/>
    <property type="evidence" value="ECO:0007669"/>
    <property type="project" value="TreeGrafter"/>
</dbReference>
<dbReference type="GO" id="GO:0031931">
    <property type="term" value="C:TORC1 complex"/>
    <property type="evidence" value="ECO:0007669"/>
    <property type="project" value="TreeGrafter"/>
</dbReference>
<reference evidence="2" key="1">
    <citation type="submission" date="2016-03" db="EMBL/GenBank/DDBJ databases">
        <title>Updated assembly of Pseudogymnoascus destructans, the fungus causing white-nose syndrome of bats.</title>
        <authorList>
            <person name="Palmer J.M."/>
            <person name="Drees K.P."/>
            <person name="Foster J.T."/>
            <person name="Lindner D.L."/>
        </authorList>
    </citation>
    <scope>NUCLEOTIDE SEQUENCE [LARGE SCALE GENOMIC DNA]</scope>
    <source>
        <strain evidence="2">20631-21</strain>
    </source>
</reference>